<dbReference type="GO" id="GO:0043565">
    <property type="term" value="F:sequence-specific DNA binding"/>
    <property type="evidence" value="ECO:0007669"/>
    <property type="project" value="InterPro"/>
</dbReference>
<dbReference type="InterPro" id="IPR018060">
    <property type="entry name" value="HTH_AraC"/>
</dbReference>
<feature type="domain" description="HTH araC/xylS-type" evidence="4">
    <location>
        <begin position="194"/>
        <end position="292"/>
    </location>
</feature>
<dbReference type="RefSeq" id="WP_036943002.1">
    <property type="nucleotide sequence ID" value="NZ_JQKC01000020.1"/>
</dbReference>
<dbReference type="PANTHER" id="PTHR43280:SF28">
    <property type="entry name" value="HTH-TYPE TRANSCRIPTIONAL ACTIVATOR RHAS"/>
    <property type="match status" value="1"/>
</dbReference>
<keyword evidence="1" id="KW-0805">Transcription regulation</keyword>
<keyword evidence="6" id="KW-1185">Reference proteome</keyword>
<keyword evidence="2" id="KW-0238">DNA-binding</keyword>
<comment type="caution">
    <text evidence="5">The sequence shown here is derived from an EMBL/GenBank/DDBJ whole genome shotgun (WGS) entry which is preliminary data.</text>
</comment>
<sequence length="302" mass="34907">MSVMLKKINVKNEEIAPRVLTAALFYQGANMPKGYKLQERVTYDYEFELIVYSNGSQIIDDKCYNVKQGDIIFRKPGQYTQGIMPYSCYLICVDILSNTGKSPKSYYVYNDQDYQNYCVNPILEKIPTIFHPLNMERSLYIFDSILKEFITPSPAADLSLKANILNLMYYLYQDSTESLVNNTMYLSPHYCALKKVIEYINNNLEQKMVLNDLSKVANISPHHFHKIFTNAVGITPNEFITRSRLDKAKTLLTRTSYSVAEIAVLCGFENAPYFSYVFKKYNSLTPLEYKKKHIFDAPTLTE</sequence>
<dbReference type="OrthoDB" id="9791615at2"/>
<dbReference type="PANTHER" id="PTHR43280">
    <property type="entry name" value="ARAC-FAMILY TRANSCRIPTIONAL REGULATOR"/>
    <property type="match status" value="1"/>
</dbReference>
<dbReference type="PRINTS" id="PR00032">
    <property type="entry name" value="HTHARAC"/>
</dbReference>
<reference evidence="6" key="1">
    <citation type="submission" date="2015-07" db="EMBL/GenBank/DDBJ databases">
        <title>Near-Complete Genome Sequence of the Cellulolytic Bacterium Bacteroides (Pseudobacteroides) cellulosolvens ATCC 35603.</title>
        <authorList>
            <person name="Dassa B."/>
            <person name="Utturkar S.M."/>
            <person name="Klingeman D.M."/>
            <person name="Hurt R.A."/>
            <person name="Keller M."/>
            <person name="Xu J."/>
            <person name="Reddy Y.H.K."/>
            <person name="Borovok I."/>
            <person name="Grinberg I.R."/>
            <person name="Lamed R."/>
            <person name="Zhivin O."/>
            <person name="Bayer E.A."/>
            <person name="Brown S.D."/>
        </authorList>
    </citation>
    <scope>NUCLEOTIDE SEQUENCE [LARGE SCALE GENOMIC DNA]</scope>
    <source>
        <strain evidence="6">DSM 2933</strain>
    </source>
</reference>
<dbReference type="Proteomes" id="UP000036923">
    <property type="component" value="Unassembled WGS sequence"/>
</dbReference>
<dbReference type="PROSITE" id="PS00041">
    <property type="entry name" value="HTH_ARAC_FAMILY_1"/>
    <property type="match status" value="1"/>
</dbReference>
<evidence type="ECO:0000256" key="2">
    <source>
        <dbReference type="ARBA" id="ARBA00023125"/>
    </source>
</evidence>
<organism evidence="5 6">
    <name type="scientific">Pseudobacteroides cellulosolvens ATCC 35603 = DSM 2933</name>
    <dbReference type="NCBI Taxonomy" id="398512"/>
    <lineage>
        <taxon>Bacteria</taxon>
        <taxon>Bacillati</taxon>
        <taxon>Bacillota</taxon>
        <taxon>Clostridia</taxon>
        <taxon>Eubacteriales</taxon>
        <taxon>Oscillospiraceae</taxon>
        <taxon>Pseudobacteroides</taxon>
    </lineage>
</organism>
<dbReference type="SUPFAM" id="SSF46689">
    <property type="entry name" value="Homeodomain-like"/>
    <property type="match status" value="2"/>
</dbReference>
<evidence type="ECO:0000256" key="3">
    <source>
        <dbReference type="ARBA" id="ARBA00023163"/>
    </source>
</evidence>
<dbReference type="GO" id="GO:0003700">
    <property type="term" value="F:DNA-binding transcription factor activity"/>
    <property type="evidence" value="ECO:0007669"/>
    <property type="project" value="InterPro"/>
</dbReference>
<dbReference type="EMBL" id="LGTC01000001">
    <property type="protein sequence ID" value="KNY25432.1"/>
    <property type="molecule type" value="Genomic_DNA"/>
</dbReference>
<gene>
    <name evidence="5" type="ORF">Bccel_0692</name>
</gene>
<evidence type="ECO:0000313" key="5">
    <source>
        <dbReference type="EMBL" id="KNY25432.1"/>
    </source>
</evidence>
<dbReference type="AlphaFoldDB" id="A0A0L6JJ01"/>
<dbReference type="eggNOG" id="COG4977">
    <property type="taxonomic scope" value="Bacteria"/>
</dbReference>
<evidence type="ECO:0000259" key="4">
    <source>
        <dbReference type="PROSITE" id="PS01124"/>
    </source>
</evidence>
<accession>A0A0L6JJ01</accession>
<dbReference type="InterPro" id="IPR009057">
    <property type="entry name" value="Homeodomain-like_sf"/>
</dbReference>
<dbReference type="Gene3D" id="1.10.10.60">
    <property type="entry name" value="Homeodomain-like"/>
    <property type="match status" value="2"/>
</dbReference>
<keyword evidence="3" id="KW-0804">Transcription</keyword>
<proteinExistence type="predicted"/>
<evidence type="ECO:0000256" key="1">
    <source>
        <dbReference type="ARBA" id="ARBA00023015"/>
    </source>
</evidence>
<dbReference type="PROSITE" id="PS01124">
    <property type="entry name" value="HTH_ARAC_FAMILY_2"/>
    <property type="match status" value="1"/>
</dbReference>
<dbReference type="STRING" id="398512.Bccel_0692"/>
<name>A0A0L6JJ01_9FIRM</name>
<protein>
    <submittedName>
        <fullName evidence="5">Transcriptional regulator, AraC family</fullName>
    </submittedName>
</protein>
<dbReference type="SMART" id="SM00342">
    <property type="entry name" value="HTH_ARAC"/>
    <property type="match status" value="1"/>
</dbReference>
<dbReference type="InterPro" id="IPR018062">
    <property type="entry name" value="HTH_AraC-typ_CS"/>
</dbReference>
<evidence type="ECO:0000313" key="6">
    <source>
        <dbReference type="Proteomes" id="UP000036923"/>
    </source>
</evidence>
<dbReference type="InterPro" id="IPR020449">
    <property type="entry name" value="Tscrpt_reg_AraC-type_HTH"/>
</dbReference>
<dbReference type="Pfam" id="PF12833">
    <property type="entry name" value="HTH_18"/>
    <property type="match status" value="1"/>
</dbReference>